<feature type="region of interest" description="Disordered" evidence="1">
    <location>
        <begin position="377"/>
        <end position="403"/>
    </location>
</feature>
<sequence>MGVDIQTYRARIGTNKFAFGSDVVTSRISVNFSLFLKSTTVSLFLVVMCLVLRSGAFEFSLIDAVDIANETKAEQNLESQLPSIDAVRYIPVILGPLWNCLVLKQRVAGLTGAVLFIGLLLLKGGIEPNPGPKPEFPMVIGLTDKIKLTVKCGKLHKVRNACLLVDYGFVLQNQEVLRVPFPVWDEYKPYSAINVETFGNNLKKALVQGFTQCEESPFSTVAFSPIVAGNSCQELSEVYIGFGILEFRKETKGTLREIQIVGEDEKILFDIHHCLAYMVQSNTQPPWFDISIFITTDVAIAEEANVKLTGRARHSSISAEVKAVFEELSLTERLRQKITLNEALAIDISKSKSPKSDRGLSETPWALLHELLHGNWEGRDNVPDTQQDDMGDWLEENSEHGSQ</sequence>
<keyword evidence="2" id="KW-0812">Transmembrane</keyword>
<reference evidence="3" key="1">
    <citation type="submission" date="2022-11" db="EMBL/GenBank/DDBJ databases">
        <title>Centuries of genome instability and evolution in soft-shell clam transmissible cancer (bioRxiv).</title>
        <authorList>
            <person name="Hart S.F.M."/>
            <person name="Yonemitsu M.A."/>
            <person name="Giersch R.M."/>
            <person name="Beal B.F."/>
            <person name="Arriagada G."/>
            <person name="Davis B.W."/>
            <person name="Ostrander E.A."/>
            <person name="Goff S.P."/>
            <person name="Metzger M.J."/>
        </authorList>
    </citation>
    <scope>NUCLEOTIDE SEQUENCE</scope>
    <source>
        <strain evidence="3">MELC-2E11</strain>
        <tissue evidence="3">Siphon/mantle</tissue>
    </source>
</reference>
<name>A0ABY7EK14_MYAAR</name>
<keyword evidence="2" id="KW-1133">Transmembrane helix</keyword>
<accession>A0ABY7EK14</accession>
<protein>
    <recommendedName>
        <fullName evidence="5">Band 7 domain-containing protein</fullName>
    </recommendedName>
</protein>
<evidence type="ECO:0000256" key="1">
    <source>
        <dbReference type="SAM" id="MobiDB-lite"/>
    </source>
</evidence>
<organism evidence="3 4">
    <name type="scientific">Mya arenaria</name>
    <name type="common">Soft-shell clam</name>
    <dbReference type="NCBI Taxonomy" id="6604"/>
    <lineage>
        <taxon>Eukaryota</taxon>
        <taxon>Metazoa</taxon>
        <taxon>Spiralia</taxon>
        <taxon>Lophotrochozoa</taxon>
        <taxon>Mollusca</taxon>
        <taxon>Bivalvia</taxon>
        <taxon>Autobranchia</taxon>
        <taxon>Heteroconchia</taxon>
        <taxon>Euheterodonta</taxon>
        <taxon>Imparidentia</taxon>
        <taxon>Neoheterodontei</taxon>
        <taxon>Myida</taxon>
        <taxon>Myoidea</taxon>
        <taxon>Myidae</taxon>
        <taxon>Mya</taxon>
    </lineage>
</organism>
<evidence type="ECO:0000313" key="3">
    <source>
        <dbReference type="EMBL" id="WAR09505.1"/>
    </source>
</evidence>
<evidence type="ECO:0000313" key="4">
    <source>
        <dbReference type="Proteomes" id="UP001164746"/>
    </source>
</evidence>
<gene>
    <name evidence="3" type="ORF">MAR_034581</name>
</gene>
<feature type="transmembrane region" description="Helical" evidence="2">
    <location>
        <begin position="34"/>
        <end position="52"/>
    </location>
</feature>
<keyword evidence="2" id="KW-0472">Membrane</keyword>
<feature type="compositionally biased region" description="Acidic residues" evidence="1">
    <location>
        <begin position="386"/>
        <end position="396"/>
    </location>
</feature>
<proteinExistence type="predicted"/>
<keyword evidence="4" id="KW-1185">Reference proteome</keyword>
<dbReference type="Proteomes" id="UP001164746">
    <property type="component" value="Chromosome 7"/>
</dbReference>
<evidence type="ECO:0000256" key="2">
    <source>
        <dbReference type="SAM" id="Phobius"/>
    </source>
</evidence>
<evidence type="ECO:0008006" key="5">
    <source>
        <dbReference type="Google" id="ProtNLM"/>
    </source>
</evidence>
<feature type="non-terminal residue" evidence="3">
    <location>
        <position position="1"/>
    </location>
</feature>
<dbReference type="EMBL" id="CP111018">
    <property type="protein sequence ID" value="WAR09505.1"/>
    <property type="molecule type" value="Genomic_DNA"/>
</dbReference>